<keyword evidence="5" id="KW-0090">Biological rhythms</keyword>
<feature type="compositionally biased region" description="Polar residues" evidence="10">
    <location>
        <begin position="317"/>
        <end position="333"/>
    </location>
</feature>
<organism evidence="14 15">
    <name type="scientific">Cardamine amara subsp. amara</name>
    <dbReference type="NCBI Taxonomy" id="228776"/>
    <lineage>
        <taxon>Eukaryota</taxon>
        <taxon>Viridiplantae</taxon>
        <taxon>Streptophyta</taxon>
        <taxon>Embryophyta</taxon>
        <taxon>Tracheophyta</taxon>
        <taxon>Spermatophyta</taxon>
        <taxon>Magnoliopsida</taxon>
        <taxon>eudicotyledons</taxon>
        <taxon>Gunneridae</taxon>
        <taxon>Pentapetalae</taxon>
        <taxon>rosids</taxon>
        <taxon>malvids</taxon>
        <taxon>Brassicales</taxon>
        <taxon>Brassicaceae</taxon>
        <taxon>Cardamineae</taxon>
        <taxon>Cardamine</taxon>
    </lineage>
</organism>
<comment type="caution">
    <text evidence="8">Lacks conserved residue(s) required for the propagation of feature annotation.</text>
</comment>
<evidence type="ECO:0000313" key="13">
    <source>
        <dbReference type="EMBL" id="KAL1218157.1"/>
    </source>
</evidence>
<dbReference type="AlphaFoldDB" id="A0ABD1BM34"/>
<keyword evidence="6" id="KW-0804">Transcription</keyword>
<evidence type="ECO:0000256" key="9">
    <source>
        <dbReference type="PROSITE-ProRule" id="PRU00357"/>
    </source>
</evidence>
<evidence type="ECO:0000256" key="6">
    <source>
        <dbReference type="ARBA" id="ARBA00023163"/>
    </source>
</evidence>
<dbReference type="Pfam" id="PF00072">
    <property type="entry name" value="Response_reg"/>
    <property type="match status" value="1"/>
</dbReference>
<dbReference type="Gene3D" id="3.40.50.2300">
    <property type="match status" value="1"/>
</dbReference>
<sequence>MVMSSDEVIEVTVEKATEAGGGKLTTRRKMRKKDAVDGGNGLMKWERFLPKIALRVLLVEADDSTRQIISALLRKCSYRVAAVPDGLKAWEMLKGNPENVDLILTEVDLPSISGYALLTLIMEHDICKNIPVIMMSTQDSVNTVYKCMLRGAADYLVKPLRRNELRNLWQHVWRKQRQNLLAPDTFPMNESVGQQKAEGASANNSMSKHGNAFERDEHRVIGNGGDAQSSCTRPEMEGESADVEENPRARDSLQMENSKSMFNETRVLGNEMQNSSKEAIDFMGASFRRTGQRNREESVAQYESRIELDLSLRRPNASENQSSGDRPSLHPSSASAFTRYVHRPLQTQCSASPVVTDQRKNVAASQGDNIVLMNQYNSSEPLPSAPRRNEAGFYTTAESSGPPFSNHMNSWPGQSSYPTPTPIKSVQFPTGPPNTAYASTMAPTSLSPSPSSVSPHEYSSIFHPYNSKPEGDNSMDVEERRHVSSATEHSAIGNHIDRLLEKKNEDGYSSSVGKIQQSLQREAALNKFRLKRKDRCFEKKVRYESRKKLAEQRPRIKGQFVRQVQSTEAPQ</sequence>
<reference evidence="14 15" key="1">
    <citation type="submission" date="2024-04" db="EMBL/GenBank/DDBJ databases">
        <title>Genome assembly C_amara_ONT_v2.</title>
        <authorList>
            <person name="Yant L."/>
            <person name="Moore C."/>
            <person name="Slenker M."/>
        </authorList>
    </citation>
    <scope>NUCLEOTIDE SEQUENCE [LARGE SCALE GENOMIC DNA]</scope>
    <source>
        <tissue evidence="14">Leaf</tissue>
    </source>
</reference>
<dbReference type="Pfam" id="PF06203">
    <property type="entry name" value="CCT"/>
    <property type="match status" value="1"/>
</dbReference>
<feature type="region of interest" description="Disordered" evidence="10">
    <location>
        <begin position="189"/>
        <end position="258"/>
    </location>
</feature>
<proteinExistence type="inferred from homology"/>
<dbReference type="PANTHER" id="PTHR43874">
    <property type="entry name" value="TWO-COMPONENT RESPONSE REGULATOR"/>
    <property type="match status" value="1"/>
</dbReference>
<name>A0ABD1BM34_CARAN</name>
<evidence type="ECO:0000313" key="15">
    <source>
        <dbReference type="Proteomes" id="UP001558713"/>
    </source>
</evidence>
<evidence type="ECO:0000256" key="2">
    <source>
        <dbReference type="ARBA" id="ARBA00010330"/>
    </source>
</evidence>
<gene>
    <name evidence="14" type="ORF">V5N11_000765</name>
    <name evidence="13" type="ORF">V5N11_002264</name>
</gene>
<protein>
    <submittedName>
        <fullName evidence="14">Two-component response regulator-like APRR5</fullName>
    </submittedName>
</protein>
<evidence type="ECO:0000256" key="8">
    <source>
        <dbReference type="PROSITE-ProRule" id="PRU00169"/>
    </source>
</evidence>
<comment type="similarity">
    <text evidence="2">Belongs to the ARR-like family.</text>
</comment>
<dbReference type="GO" id="GO:0005634">
    <property type="term" value="C:nucleus"/>
    <property type="evidence" value="ECO:0007669"/>
    <property type="project" value="UniProtKB-SubCell"/>
</dbReference>
<dbReference type="SMART" id="SM00448">
    <property type="entry name" value="REC"/>
    <property type="match status" value="1"/>
</dbReference>
<keyword evidence="3" id="KW-0902">Two-component regulatory system</keyword>
<comment type="subcellular location">
    <subcellularLocation>
        <location evidence="1 9">Nucleus</location>
    </subcellularLocation>
</comment>
<dbReference type="PANTHER" id="PTHR43874:SF95">
    <property type="entry name" value="TWO-COMPONENT RESPONSE REGULATOR-LIKE APRR5"/>
    <property type="match status" value="1"/>
</dbReference>
<dbReference type="EMBL" id="JBANAX010000221">
    <property type="protein sequence ID" value="KAL1218206.1"/>
    <property type="molecule type" value="Genomic_DNA"/>
</dbReference>
<comment type="caution">
    <text evidence="14">The sequence shown here is derived from an EMBL/GenBank/DDBJ whole genome shotgun (WGS) entry which is preliminary data.</text>
</comment>
<evidence type="ECO:0000256" key="3">
    <source>
        <dbReference type="ARBA" id="ARBA00023012"/>
    </source>
</evidence>
<keyword evidence="4" id="KW-0805">Transcription regulation</keyword>
<feature type="domain" description="Response regulatory" evidence="11">
    <location>
        <begin position="55"/>
        <end position="173"/>
    </location>
</feature>
<dbReference type="InterPro" id="IPR011006">
    <property type="entry name" value="CheY-like_superfamily"/>
</dbReference>
<dbReference type="GO" id="GO:0048511">
    <property type="term" value="P:rhythmic process"/>
    <property type="evidence" value="ECO:0007669"/>
    <property type="project" value="UniProtKB-KW"/>
</dbReference>
<dbReference type="InterPro" id="IPR045279">
    <property type="entry name" value="ARR-like"/>
</dbReference>
<dbReference type="PROSITE" id="PS51017">
    <property type="entry name" value="CCT"/>
    <property type="match status" value="1"/>
</dbReference>
<evidence type="ECO:0000256" key="10">
    <source>
        <dbReference type="SAM" id="MobiDB-lite"/>
    </source>
</evidence>
<dbReference type="CDD" id="cd17582">
    <property type="entry name" value="psREC_PRR"/>
    <property type="match status" value="1"/>
</dbReference>
<evidence type="ECO:0000259" key="12">
    <source>
        <dbReference type="PROSITE" id="PS51017"/>
    </source>
</evidence>
<evidence type="ECO:0000256" key="5">
    <source>
        <dbReference type="ARBA" id="ARBA00023108"/>
    </source>
</evidence>
<feature type="compositionally biased region" description="Basic and acidic residues" evidence="10">
    <location>
        <begin position="211"/>
        <end position="220"/>
    </location>
</feature>
<dbReference type="EMBL" id="JBANAX010000223">
    <property type="protein sequence ID" value="KAL1218157.1"/>
    <property type="molecule type" value="Genomic_DNA"/>
</dbReference>
<dbReference type="Proteomes" id="UP001558713">
    <property type="component" value="Unassembled WGS sequence"/>
</dbReference>
<evidence type="ECO:0000313" key="14">
    <source>
        <dbReference type="EMBL" id="KAL1218206.1"/>
    </source>
</evidence>
<evidence type="ECO:0000259" key="11">
    <source>
        <dbReference type="PROSITE" id="PS50110"/>
    </source>
</evidence>
<evidence type="ECO:0000256" key="4">
    <source>
        <dbReference type="ARBA" id="ARBA00023015"/>
    </source>
</evidence>
<dbReference type="GO" id="GO:0000160">
    <property type="term" value="P:phosphorelay signal transduction system"/>
    <property type="evidence" value="ECO:0007669"/>
    <property type="project" value="UniProtKB-KW"/>
</dbReference>
<feature type="region of interest" description="Disordered" evidence="10">
    <location>
        <begin position="311"/>
        <end position="333"/>
    </location>
</feature>
<dbReference type="SUPFAM" id="SSF52172">
    <property type="entry name" value="CheY-like"/>
    <property type="match status" value="1"/>
</dbReference>
<keyword evidence="15" id="KW-1185">Reference proteome</keyword>
<feature type="domain" description="CCT" evidence="12">
    <location>
        <begin position="521"/>
        <end position="563"/>
    </location>
</feature>
<evidence type="ECO:0000256" key="1">
    <source>
        <dbReference type="ARBA" id="ARBA00004123"/>
    </source>
</evidence>
<feature type="region of interest" description="Disordered" evidence="10">
    <location>
        <begin position="397"/>
        <end position="421"/>
    </location>
</feature>
<evidence type="ECO:0000256" key="7">
    <source>
        <dbReference type="ARBA" id="ARBA00023242"/>
    </source>
</evidence>
<keyword evidence="7 9" id="KW-0539">Nucleus</keyword>
<dbReference type="InterPro" id="IPR001789">
    <property type="entry name" value="Sig_transdc_resp-reg_receiver"/>
</dbReference>
<dbReference type="PROSITE" id="PS50110">
    <property type="entry name" value="RESPONSE_REGULATORY"/>
    <property type="match status" value="1"/>
</dbReference>
<dbReference type="InterPro" id="IPR010402">
    <property type="entry name" value="CCT_domain"/>
</dbReference>
<accession>A0ABD1BM34</accession>